<sequence>MANIGHQEGVSVSQWWISAIGRVIHSPNGQYWPLGWCITLLMANISHQEGVDTPLMANMGHRESDGKFSSLLMADINHQERSVRGSRIGPVSVSGEELWPAPDTASCLAATGSMS</sequence>
<accession>A0A2N5S713</accession>
<keyword evidence="2" id="KW-1185">Reference proteome</keyword>
<dbReference type="EMBL" id="PGCJ01001128">
    <property type="protein sequence ID" value="PLW09016.1"/>
    <property type="molecule type" value="Genomic_DNA"/>
</dbReference>
<organism evidence="1 2">
    <name type="scientific">Puccinia coronata f. sp. avenae</name>
    <dbReference type="NCBI Taxonomy" id="200324"/>
    <lineage>
        <taxon>Eukaryota</taxon>
        <taxon>Fungi</taxon>
        <taxon>Dikarya</taxon>
        <taxon>Basidiomycota</taxon>
        <taxon>Pucciniomycotina</taxon>
        <taxon>Pucciniomycetes</taxon>
        <taxon>Pucciniales</taxon>
        <taxon>Pucciniaceae</taxon>
        <taxon>Puccinia</taxon>
    </lineage>
</organism>
<evidence type="ECO:0000313" key="1">
    <source>
        <dbReference type="EMBL" id="PLW09016.1"/>
    </source>
</evidence>
<gene>
    <name evidence="1" type="ORF">PCANC_27833</name>
</gene>
<name>A0A2N5S713_9BASI</name>
<protein>
    <submittedName>
        <fullName evidence="1">Uncharacterized protein</fullName>
    </submittedName>
</protein>
<proteinExistence type="predicted"/>
<dbReference type="AlphaFoldDB" id="A0A2N5S713"/>
<evidence type="ECO:0000313" key="2">
    <source>
        <dbReference type="Proteomes" id="UP000235388"/>
    </source>
</evidence>
<reference evidence="1 2" key="1">
    <citation type="submission" date="2017-11" db="EMBL/GenBank/DDBJ databases">
        <title>De novo assembly and phasing of dikaryotic genomes from two isolates of Puccinia coronata f. sp. avenae, the causal agent of oat crown rust.</title>
        <authorList>
            <person name="Miller M.E."/>
            <person name="Zhang Y."/>
            <person name="Omidvar V."/>
            <person name="Sperschneider J."/>
            <person name="Schwessinger B."/>
            <person name="Raley C."/>
            <person name="Palmer J.M."/>
            <person name="Garnica D."/>
            <person name="Upadhyaya N."/>
            <person name="Rathjen J."/>
            <person name="Taylor J.M."/>
            <person name="Park R.F."/>
            <person name="Dodds P.N."/>
            <person name="Hirsch C.D."/>
            <person name="Kianian S.F."/>
            <person name="Figueroa M."/>
        </authorList>
    </citation>
    <scope>NUCLEOTIDE SEQUENCE [LARGE SCALE GENOMIC DNA]</scope>
    <source>
        <strain evidence="1">12NC29</strain>
    </source>
</reference>
<comment type="caution">
    <text evidence="1">The sequence shown here is derived from an EMBL/GenBank/DDBJ whole genome shotgun (WGS) entry which is preliminary data.</text>
</comment>
<dbReference type="Proteomes" id="UP000235388">
    <property type="component" value="Unassembled WGS sequence"/>
</dbReference>